<evidence type="ECO:0000256" key="1">
    <source>
        <dbReference type="SAM" id="Phobius"/>
    </source>
</evidence>
<keyword evidence="3" id="KW-1185">Reference proteome</keyword>
<organism evidence="2 3">
    <name type="scientific">Yanshouia hominis</name>
    <dbReference type="NCBI Taxonomy" id="2763673"/>
    <lineage>
        <taxon>Bacteria</taxon>
        <taxon>Bacillati</taxon>
        <taxon>Bacillota</taxon>
        <taxon>Clostridia</taxon>
        <taxon>Eubacteriales</taxon>
        <taxon>Oscillospiraceae</taxon>
        <taxon>Yanshouia</taxon>
    </lineage>
</organism>
<dbReference type="Proteomes" id="UP000658131">
    <property type="component" value="Unassembled WGS sequence"/>
</dbReference>
<sequence>MYHNIVLLGVVLSILFYELTGFSPAGLIVSGYLALCLQTPARIAYTLFVVLLTWAAARVLSRWMILYGRRRFAVMILLSFAANLAIETSGLLGASPGLIGCLVPGIIAQEFERQGILPSLLSLGIVTGILALVMLWFGLPVLPAMIR</sequence>
<dbReference type="Pfam" id="PF14102">
    <property type="entry name" value="Caps_synth_CapC"/>
    <property type="match status" value="1"/>
</dbReference>
<protein>
    <submittedName>
        <fullName evidence="2">Poly-gamma-glutamate biosynthesis protein PgsC</fullName>
    </submittedName>
</protein>
<comment type="caution">
    <text evidence="2">The sequence shown here is derived from an EMBL/GenBank/DDBJ whole genome shotgun (WGS) entry which is preliminary data.</text>
</comment>
<keyword evidence="1" id="KW-0472">Membrane</keyword>
<reference evidence="2 3" key="1">
    <citation type="submission" date="2020-08" db="EMBL/GenBank/DDBJ databases">
        <title>Genome public.</title>
        <authorList>
            <person name="Liu C."/>
            <person name="Sun Q."/>
        </authorList>
    </citation>
    <scope>NUCLEOTIDE SEQUENCE [LARGE SCALE GENOMIC DNA]</scope>
    <source>
        <strain evidence="2 3">BX1</strain>
    </source>
</reference>
<evidence type="ECO:0000313" key="2">
    <source>
        <dbReference type="EMBL" id="MBC8574929.1"/>
    </source>
</evidence>
<proteinExistence type="predicted"/>
<dbReference type="PRINTS" id="PR01759">
    <property type="entry name" value="CAPSULEPROTC"/>
</dbReference>
<feature type="transmembrane region" description="Helical" evidence="1">
    <location>
        <begin position="115"/>
        <end position="139"/>
    </location>
</feature>
<dbReference type="InterPro" id="IPR008338">
    <property type="entry name" value="Capsule_biosynth_CapC"/>
</dbReference>
<feature type="transmembrane region" description="Helical" evidence="1">
    <location>
        <begin position="41"/>
        <end position="60"/>
    </location>
</feature>
<name>A0ABR7NEV2_9FIRM</name>
<accession>A0ABR7NEV2</accession>
<feature type="transmembrane region" description="Helical" evidence="1">
    <location>
        <begin position="7"/>
        <end position="35"/>
    </location>
</feature>
<dbReference type="NCBIfam" id="TIGR04011">
    <property type="entry name" value="poly_gGlu_PgsC"/>
    <property type="match status" value="1"/>
</dbReference>
<gene>
    <name evidence="2" type="primary">pgsC</name>
    <name evidence="2" type="ORF">H8717_00685</name>
</gene>
<dbReference type="EMBL" id="JACRTB010000001">
    <property type="protein sequence ID" value="MBC8574929.1"/>
    <property type="molecule type" value="Genomic_DNA"/>
</dbReference>
<dbReference type="RefSeq" id="WP_262398620.1">
    <property type="nucleotide sequence ID" value="NZ_JACRTB010000001.1"/>
</dbReference>
<evidence type="ECO:0000313" key="3">
    <source>
        <dbReference type="Proteomes" id="UP000658131"/>
    </source>
</evidence>
<feature type="transmembrane region" description="Helical" evidence="1">
    <location>
        <begin position="72"/>
        <end position="95"/>
    </location>
</feature>
<keyword evidence="1" id="KW-1133">Transmembrane helix</keyword>
<keyword evidence="1" id="KW-0812">Transmembrane</keyword>